<accession>A0A284S8Z7</accession>
<keyword evidence="7" id="KW-1185">Reference proteome</keyword>
<evidence type="ECO:0000256" key="1">
    <source>
        <dbReference type="ARBA" id="ARBA00022723"/>
    </source>
</evidence>
<feature type="compositionally biased region" description="Low complexity" evidence="4">
    <location>
        <begin position="138"/>
        <end position="149"/>
    </location>
</feature>
<dbReference type="GO" id="GO:0008270">
    <property type="term" value="F:zinc ion binding"/>
    <property type="evidence" value="ECO:0007669"/>
    <property type="project" value="UniProtKB-KW"/>
</dbReference>
<keyword evidence="3" id="KW-0862">Zinc</keyword>
<gene>
    <name evidence="6" type="ORF">ARMOST_21025</name>
</gene>
<dbReference type="AlphaFoldDB" id="A0A284S8Z7"/>
<keyword evidence="2" id="KW-0863">Zinc-finger</keyword>
<evidence type="ECO:0000256" key="4">
    <source>
        <dbReference type="SAM" id="MobiDB-lite"/>
    </source>
</evidence>
<dbReference type="InterPro" id="IPR011011">
    <property type="entry name" value="Znf_FYVE_PHD"/>
</dbReference>
<dbReference type="SUPFAM" id="SSF57903">
    <property type="entry name" value="FYVE/PHD zinc finger"/>
    <property type="match status" value="1"/>
</dbReference>
<dbReference type="SMART" id="SM00249">
    <property type="entry name" value="PHD"/>
    <property type="match status" value="1"/>
</dbReference>
<protein>
    <recommendedName>
        <fullName evidence="5">Zinc finger PHD-type domain-containing protein</fullName>
    </recommendedName>
</protein>
<dbReference type="OrthoDB" id="3267958at2759"/>
<organism evidence="6 7">
    <name type="scientific">Armillaria ostoyae</name>
    <name type="common">Armillaria root rot fungus</name>
    <dbReference type="NCBI Taxonomy" id="47428"/>
    <lineage>
        <taxon>Eukaryota</taxon>
        <taxon>Fungi</taxon>
        <taxon>Dikarya</taxon>
        <taxon>Basidiomycota</taxon>
        <taxon>Agaricomycotina</taxon>
        <taxon>Agaricomycetes</taxon>
        <taxon>Agaricomycetidae</taxon>
        <taxon>Agaricales</taxon>
        <taxon>Marasmiineae</taxon>
        <taxon>Physalacriaceae</taxon>
        <taxon>Armillaria</taxon>
    </lineage>
</organism>
<proteinExistence type="predicted"/>
<feature type="compositionally biased region" description="Acidic residues" evidence="4">
    <location>
        <begin position="47"/>
        <end position="63"/>
    </location>
</feature>
<dbReference type="OMA" id="ACKHTHE"/>
<dbReference type="InterPro" id="IPR013083">
    <property type="entry name" value="Znf_RING/FYVE/PHD"/>
</dbReference>
<dbReference type="PROSITE" id="PS01359">
    <property type="entry name" value="ZF_PHD_1"/>
    <property type="match status" value="1"/>
</dbReference>
<feature type="domain" description="Zinc finger PHD-type" evidence="5">
    <location>
        <begin position="211"/>
        <end position="259"/>
    </location>
</feature>
<evidence type="ECO:0000313" key="6">
    <source>
        <dbReference type="EMBL" id="SJL17474.1"/>
    </source>
</evidence>
<keyword evidence="1" id="KW-0479">Metal-binding</keyword>
<dbReference type="EMBL" id="FUEG01000045">
    <property type="protein sequence ID" value="SJL17474.1"/>
    <property type="molecule type" value="Genomic_DNA"/>
</dbReference>
<evidence type="ECO:0000256" key="2">
    <source>
        <dbReference type="ARBA" id="ARBA00022771"/>
    </source>
</evidence>
<name>A0A284S8Z7_ARMOS</name>
<dbReference type="InterPro" id="IPR001965">
    <property type="entry name" value="Znf_PHD"/>
</dbReference>
<evidence type="ECO:0000313" key="7">
    <source>
        <dbReference type="Proteomes" id="UP000219338"/>
    </source>
</evidence>
<evidence type="ECO:0000256" key="3">
    <source>
        <dbReference type="ARBA" id="ARBA00022833"/>
    </source>
</evidence>
<dbReference type="Gene3D" id="3.30.40.10">
    <property type="entry name" value="Zinc/RING finger domain, C3HC4 (zinc finger)"/>
    <property type="match status" value="1"/>
</dbReference>
<evidence type="ECO:0000259" key="5">
    <source>
        <dbReference type="SMART" id="SM00249"/>
    </source>
</evidence>
<reference evidence="7" key="1">
    <citation type="journal article" date="2017" name="Nat. Ecol. Evol.">
        <title>Genome expansion and lineage-specific genetic innovations in the forest pathogenic fungi Armillaria.</title>
        <authorList>
            <person name="Sipos G."/>
            <person name="Prasanna A.N."/>
            <person name="Walter M.C."/>
            <person name="O'Connor E."/>
            <person name="Balint B."/>
            <person name="Krizsan K."/>
            <person name="Kiss B."/>
            <person name="Hess J."/>
            <person name="Varga T."/>
            <person name="Slot J."/>
            <person name="Riley R."/>
            <person name="Boka B."/>
            <person name="Rigling D."/>
            <person name="Barry K."/>
            <person name="Lee J."/>
            <person name="Mihaltcheva S."/>
            <person name="LaButti K."/>
            <person name="Lipzen A."/>
            <person name="Waldron R."/>
            <person name="Moloney N.M."/>
            <person name="Sperisen C."/>
            <person name="Kredics L."/>
            <person name="Vagvoelgyi C."/>
            <person name="Patrignani A."/>
            <person name="Fitzpatrick D."/>
            <person name="Nagy I."/>
            <person name="Doyle S."/>
            <person name="Anderson J.B."/>
            <person name="Grigoriev I.V."/>
            <person name="Gueldener U."/>
            <person name="Muensterkoetter M."/>
            <person name="Nagy L.G."/>
        </authorList>
    </citation>
    <scope>NUCLEOTIDE SEQUENCE [LARGE SCALE GENOMIC DNA]</scope>
    <source>
        <strain evidence="7">C18/9</strain>
    </source>
</reference>
<sequence>MSRFLRLVEMPSSVFVDARASCRRHLLLHCNTRKWALLLTPTTETPLDVEETQNDPEDTDDNTNEEHSDGAGETDSESSKGDTDGTLYANGDAASDCGVAREEMGQTAAEESNEVDYDGETSNTLTVTEPILPPPLSHSPESSVSHAPALPATSPDLPTLNSAPTHVPSLPASPPATTTEPEANEIIASGLMLRRSGRAKHRIVDLDDLQECYCGRAIQDPEKSQAVLCSNKGCKTIWFHLECLQVDYVPVGWRCNACAKKKRKTLKRRQDRVSHHWGQSEIV</sequence>
<dbReference type="InterPro" id="IPR019786">
    <property type="entry name" value="Zinc_finger_PHD-type_CS"/>
</dbReference>
<feature type="region of interest" description="Disordered" evidence="4">
    <location>
        <begin position="46"/>
        <end position="182"/>
    </location>
</feature>
<dbReference type="Proteomes" id="UP000219338">
    <property type="component" value="Unassembled WGS sequence"/>
</dbReference>